<keyword evidence="2" id="KW-1133">Transmembrane helix</keyword>
<evidence type="ECO:0000313" key="5">
    <source>
        <dbReference type="Proteomes" id="UP000602510"/>
    </source>
</evidence>
<organism evidence="3 5">
    <name type="scientific">Phytophthora infestans</name>
    <name type="common">Potato late blight agent</name>
    <name type="synonym">Botrytis infestans</name>
    <dbReference type="NCBI Taxonomy" id="4787"/>
    <lineage>
        <taxon>Eukaryota</taxon>
        <taxon>Sar</taxon>
        <taxon>Stramenopiles</taxon>
        <taxon>Oomycota</taxon>
        <taxon>Peronosporomycetes</taxon>
        <taxon>Peronosporales</taxon>
        <taxon>Peronosporaceae</taxon>
        <taxon>Phytophthora</taxon>
    </lineage>
</organism>
<dbReference type="EMBL" id="JAACNO010003300">
    <property type="protein sequence ID" value="KAF4127249.1"/>
    <property type="molecule type" value="Genomic_DNA"/>
</dbReference>
<protein>
    <submittedName>
        <fullName evidence="3">Uncharacterized protein</fullName>
    </submittedName>
</protein>
<dbReference type="EMBL" id="WSZM01000009">
    <property type="protein sequence ID" value="KAF4046950.1"/>
    <property type="molecule type" value="Genomic_DNA"/>
</dbReference>
<feature type="compositionally biased region" description="Basic and acidic residues" evidence="1">
    <location>
        <begin position="55"/>
        <end position="70"/>
    </location>
</feature>
<evidence type="ECO:0000256" key="2">
    <source>
        <dbReference type="SAM" id="Phobius"/>
    </source>
</evidence>
<keyword evidence="5" id="KW-1185">Reference proteome</keyword>
<sequence>MANLTNVRCIRILLVIVIGIMLGVSNGFTANHAISDISMAESDLFHGATNTNHVATRELSGHESDEDRRGGGRGGGGRGGGGGGRGGRGTSTRGTGRRNYYYYGGGNPSIGLWNTNGVTRHKEKKCNRFTNWFKRLFNKSIPKCPKKKEKEMRHLRG</sequence>
<comment type="caution">
    <text evidence="3">The sequence shown here is derived from an EMBL/GenBank/DDBJ whole genome shotgun (WGS) entry which is preliminary data.</text>
</comment>
<keyword evidence="2" id="KW-0812">Transmembrane</keyword>
<dbReference type="AlphaFoldDB" id="A0A833THE0"/>
<accession>A0A833THE0</accession>
<gene>
    <name evidence="3" type="ORF">GN244_ATG00598</name>
    <name evidence="4" type="ORF">GN958_ATG23563</name>
</gene>
<evidence type="ECO:0000313" key="3">
    <source>
        <dbReference type="EMBL" id="KAF4046950.1"/>
    </source>
</evidence>
<feature type="transmembrane region" description="Helical" evidence="2">
    <location>
        <begin position="12"/>
        <end position="30"/>
    </location>
</feature>
<dbReference type="Proteomes" id="UP000602510">
    <property type="component" value="Unassembled WGS sequence"/>
</dbReference>
<name>A0A833THE0_PHYIN</name>
<keyword evidence="2" id="KW-0472">Membrane</keyword>
<dbReference type="Proteomes" id="UP000704712">
    <property type="component" value="Unassembled WGS sequence"/>
</dbReference>
<proteinExistence type="predicted"/>
<feature type="region of interest" description="Disordered" evidence="1">
    <location>
        <begin position="55"/>
        <end position="96"/>
    </location>
</feature>
<evidence type="ECO:0000256" key="1">
    <source>
        <dbReference type="SAM" id="MobiDB-lite"/>
    </source>
</evidence>
<reference evidence="3" key="1">
    <citation type="submission" date="2020-04" db="EMBL/GenBank/DDBJ databases">
        <title>Hybrid Assembly of Korean Phytophthora infestans isolates.</title>
        <authorList>
            <person name="Prokchorchik M."/>
            <person name="Lee Y."/>
            <person name="Seo J."/>
            <person name="Cho J.-H."/>
            <person name="Park Y.-E."/>
            <person name="Jang D.-C."/>
            <person name="Im J.-S."/>
            <person name="Choi J.-G."/>
            <person name="Park H.-J."/>
            <person name="Lee G.-B."/>
            <person name="Lee Y.-G."/>
            <person name="Hong S.-Y."/>
            <person name="Cho K."/>
            <person name="Sohn K.H."/>
        </authorList>
    </citation>
    <scope>NUCLEOTIDE SEQUENCE</scope>
    <source>
        <strain evidence="3">KR_1_A1</strain>
        <strain evidence="4">KR_2_A2</strain>
    </source>
</reference>
<evidence type="ECO:0000313" key="4">
    <source>
        <dbReference type="EMBL" id="KAF4127249.1"/>
    </source>
</evidence>
<feature type="compositionally biased region" description="Gly residues" evidence="1">
    <location>
        <begin position="72"/>
        <end position="89"/>
    </location>
</feature>